<name>A0A7H9HX80_9SACH</name>
<dbReference type="PRINTS" id="PR00080">
    <property type="entry name" value="SDRFAMILY"/>
</dbReference>
<dbReference type="GO" id="GO:0050664">
    <property type="term" value="F:oxidoreductase activity, acting on NAD(P)H, oxygen as acceptor"/>
    <property type="evidence" value="ECO:0007669"/>
    <property type="project" value="TreeGrafter"/>
</dbReference>
<dbReference type="PROSITE" id="PS00061">
    <property type="entry name" value="ADH_SHORT"/>
    <property type="match status" value="1"/>
</dbReference>
<evidence type="ECO:0000313" key="5">
    <source>
        <dbReference type="Proteomes" id="UP000510647"/>
    </source>
</evidence>
<dbReference type="Pfam" id="PF13561">
    <property type="entry name" value="adh_short_C2"/>
    <property type="match status" value="1"/>
</dbReference>
<reference evidence="4 5" key="1">
    <citation type="submission" date="2020-06" db="EMBL/GenBank/DDBJ databases">
        <title>The yeast mating-type switching endonuclease HO is a domesticated member of an unorthodox homing genetic element family.</title>
        <authorList>
            <person name="Coughlan A.Y."/>
            <person name="Lombardi L."/>
            <person name="Braun-Galleani S."/>
            <person name="Martos A.R."/>
            <person name="Galeote V."/>
            <person name="Bigey F."/>
            <person name="Dequin S."/>
            <person name="Byrne K.P."/>
            <person name="Wolfe K.H."/>
        </authorList>
    </citation>
    <scope>NUCLEOTIDE SEQUENCE [LARGE SCALE GENOMIC DNA]</scope>
    <source>
        <strain evidence="4 5">CBS2947</strain>
    </source>
</reference>
<dbReference type="CDD" id="cd05352">
    <property type="entry name" value="MDH-like_SDR_c"/>
    <property type="match status" value="1"/>
</dbReference>
<comment type="similarity">
    <text evidence="1">Belongs to the short-chain dehydrogenases/reductases (SDR) family.</text>
</comment>
<evidence type="ECO:0000256" key="3">
    <source>
        <dbReference type="ARBA" id="ARBA00023002"/>
    </source>
</evidence>
<organism evidence="4 5">
    <name type="scientific">Torulaspora globosa</name>
    <dbReference type="NCBI Taxonomy" id="48254"/>
    <lineage>
        <taxon>Eukaryota</taxon>
        <taxon>Fungi</taxon>
        <taxon>Dikarya</taxon>
        <taxon>Ascomycota</taxon>
        <taxon>Saccharomycotina</taxon>
        <taxon>Saccharomycetes</taxon>
        <taxon>Saccharomycetales</taxon>
        <taxon>Saccharomycetaceae</taxon>
        <taxon>Torulaspora</taxon>
    </lineage>
</organism>
<dbReference type="PRINTS" id="PR00081">
    <property type="entry name" value="GDHRDH"/>
</dbReference>
<evidence type="ECO:0000256" key="1">
    <source>
        <dbReference type="ARBA" id="ARBA00006484"/>
    </source>
</evidence>
<dbReference type="AlphaFoldDB" id="A0A7H9HX80"/>
<evidence type="ECO:0000313" key="4">
    <source>
        <dbReference type="EMBL" id="QLQ81980.1"/>
    </source>
</evidence>
<dbReference type="InterPro" id="IPR036291">
    <property type="entry name" value="NAD(P)-bd_dom_sf"/>
</dbReference>
<dbReference type="InterPro" id="IPR020904">
    <property type="entry name" value="Sc_DH/Rdtase_CS"/>
</dbReference>
<dbReference type="GO" id="GO:0044281">
    <property type="term" value="P:small molecule metabolic process"/>
    <property type="evidence" value="ECO:0007669"/>
    <property type="project" value="UniProtKB-ARBA"/>
</dbReference>
<accession>A0A7H9HX80</accession>
<protein>
    <submittedName>
        <fullName evidence="4">Uncharacterized protein</fullName>
    </submittedName>
</protein>
<sequence>MGKTVATGLNTPQPEPKLAENVLDMFSLKGKVASVTGASGGIGYEVAIAFAQAGADVAMWYNSNPEIANEVEQLSEKYGVTVRAYKCSLTDGKEVQETIERIESDFGGNIDIMVANAGVPWHKGPLLDLAEKNAEECDSEWRKVLAIDVDGVYNVAKSIGRVFKRQGHGSLILTSSMSAHIVNVPQCQVAYNAAKAAVLHMSKSLAVEWAGFARVNSVSPGYVATPLTAGQTQEMVDAWCTLVPMGRLAIPKEMVGAYLYLASDASSYATGTDIIVDGGYCCT</sequence>
<keyword evidence="2" id="KW-0521">NADP</keyword>
<gene>
    <name evidence="4" type="ORF">HG537_0G02340</name>
</gene>
<dbReference type="PANTHER" id="PTHR43008">
    <property type="entry name" value="BENZIL REDUCTASE"/>
    <property type="match status" value="1"/>
</dbReference>
<dbReference type="InterPro" id="IPR002347">
    <property type="entry name" value="SDR_fam"/>
</dbReference>
<dbReference type="OrthoDB" id="1888931at2759"/>
<keyword evidence="3" id="KW-0560">Oxidoreductase</keyword>
<proteinExistence type="inferred from homology"/>
<keyword evidence="5" id="KW-1185">Reference proteome</keyword>
<dbReference type="PANTHER" id="PTHR43008:SF13">
    <property type="entry name" value="L-XYLULOSE REDUCTASE-RELATED"/>
    <property type="match status" value="1"/>
</dbReference>
<dbReference type="SUPFAM" id="SSF51735">
    <property type="entry name" value="NAD(P)-binding Rossmann-fold domains"/>
    <property type="match status" value="1"/>
</dbReference>
<dbReference type="FunFam" id="3.40.50.720:FF:000090">
    <property type="entry name" value="NADP-dependent mannitol dehydrogenase"/>
    <property type="match status" value="1"/>
</dbReference>
<dbReference type="GO" id="GO:0005975">
    <property type="term" value="P:carbohydrate metabolic process"/>
    <property type="evidence" value="ECO:0007669"/>
    <property type="project" value="UniProtKB-ARBA"/>
</dbReference>
<dbReference type="Proteomes" id="UP000510647">
    <property type="component" value="Chromosome 7"/>
</dbReference>
<dbReference type="Gene3D" id="3.40.50.720">
    <property type="entry name" value="NAD(P)-binding Rossmann-like Domain"/>
    <property type="match status" value="1"/>
</dbReference>
<dbReference type="EMBL" id="CP059273">
    <property type="protein sequence ID" value="QLQ81980.1"/>
    <property type="molecule type" value="Genomic_DNA"/>
</dbReference>
<evidence type="ECO:0000256" key="2">
    <source>
        <dbReference type="ARBA" id="ARBA00022857"/>
    </source>
</evidence>
<dbReference type="GO" id="GO:0050085">
    <property type="term" value="F:mannitol 2-dehydrogenase (NADP+) activity"/>
    <property type="evidence" value="ECO:0007669"/>
    <property type="project" value="UniProtKB-ARBA"/>
</dbReference>